<keyword evidence="8" id="KW-1185">Reference proteome</keyword>
<organism evidence="7 8">
    <name type="scientific">Mycena alexandri</name>
    <dbReference type="NCBI Taxonomy" id="1745969"/>
    <lineage>
        <taxon>Eukaryota</taxon>
        <taxon>Fungi</taxon>
        <taxon>Dikarya</taxon>
        <taxon>Basidiomycota</taxon>
        <taxon>Agaricomycotina</taxon>
        <taxon>Agaricomycetes</taxon>
        <taxon>Agaricomycetidae</taxon>
        <taxon>Agaricales</taxon>
        <taxon>Marasmiineae</taxon>
        <taxon>Mycenaceae</taxon>
        <taxon>Mycena</taxon>
    </lineage>
</organism>
<evidence type="ECO:0000256" key="5">
    <source>
        <dbReference type="ARBA" id="ARBA00023242"/>
    </source>
</evidence>
<name>A0AAD6SIA2_9AGAR</name>
<dbReference type="InterPro" id="IPR037525">
    <property type="entry name" value="Velvet_dom"/>
</dbReference>
<dbReference type="PROSITE" id="PS51821">
    <property type="entry name" value="VELVET"/>
    <property type="match status" value="1"/>
</dbReference>
<evidence type="ECO:0000259" key="6">
    <source>
        <dbReference type="PROSITE" id="PS51821"/>
    </source>
</evidence>
<reference evidence="7" key="1">
    <citation type="submission" date="2023-03" db="EMBL/GenBank/DDBJ databases">
        <title>Massive genome expansion in bonnet fungi (Mycena s.s.) driven by repeated elements and novel gene families across ecological guilds.</title>
        <authorList>
            <consortium name="Lawrence Berkeley National Laboratory"/>
            <person name="Harder C.B."/>
            <person name="Miyauchi S."/>
            <person name="Viragh M."/>
            <person name="Kuo A."/>
            <person name="Thoen E."/>
            <person name="Andreopoulos B."/>
            <person name="Lu D."/>
            <person name="Skrede I."/>
            <person name="Drula E."/>
            <person name="Henrissat B."/>
            <person name="Morin E."/>
            <person name="Kohler A."/>
            <person name="Barry K."/>
            <person name="LaButti K."/>
            <person name="Morin E."/>
            <person name="Salamov A."/>
            <person name="Lipzen A."/>
            <person name="Mereny Z."/>
            <person name="Hegedus B."/>
            <person name="Baldrian P."/>
            <person name="Stursova M."/>
            <person name="Weitz H."/>
            <person name="Taylor A."/>
            <person name="Grigoriev I.V."/>
            <person name="Nagy L.G."/>
            <person name="Martin F."/>
            <person name="Kauserud H."/>
        </authorList>
    </citation>
    <scope>NUCLEOTIDE SEQUENCE</scope>
    <source>
        <strain evidence="7">CBHHK200</strain>
    </source>
</reference>
<evidence type="ECO:0000256" key="3">
    <source>
        <dbReference type="ARBA" id="ARBA00023015"/>
    </source>
</evidence>
<dbReference type="GO" id="GO:0030435">
    <property type="term" value="P:sporulation resulting in formation of a cellular spore"/>
    <property type="evidence" value="ECO:0007669"/>
    <property type="project" value="UniProtKB-KW"/>
</dbReference>
<dbReference type="Proteomes" id="UP001218188">
    <property type="component" value="Unassembled WGS sequence"/>
</dbReference>
<dbReference type="PANTHER" id="PTHR33572:SF18">
    <property type="entry name" value="SPORE DEVELOPMENT REGULATOR VOSA"/>
    <property type="match status" value="1"/>
</dbReference>
<protein>
    <submittedName>
        <fullName evidence="7">Velvet factor</fullName>
    </submittedName>
</protein>
<dbReference type="InterPro" id="IPR021740">
    <property type="entry name" value="Velvet"/>
</dbReference>
<evidence type="ECO:0000256" key="1">
    <source>
        <dbReference type="ARBA" id="ARBA00004123"/>
    </source>
</evidence>
<evidence type="ECO:0000313" key="8">
    <source>
        <dbReference type="Proteomes" id="UP001218188"/>
    </source>
</evidence>
<dbReference type="PANTHER" id="PTHR33572">
    <property type="entry name" value="SPORE DEVELOPMENT REGULATOR VOSA"/>
    <property type="match status" value="1"/>
</dbReference>
<evidence type="ECO:0000256" key="4">
    <source>
        <dbReference type="ARBA" id="ARBA00023163"/>
    </source>
</evidence>
<dbReference type="AlphaFoldDB" id="A0AAD6SIA2"/>
<comment type="caution">
    <text evidence="7">The sequence shown here is derived from an EMBL/GenBank/DDBJ whole genome shotgun (WGS) entry which is preliminary data.</text>
</comment>
<dbReference type="EMBL" id="JARJCM010000111">
    <property type="protein sequence ID" value="KAJ7028534.1"/>
    <property type="molecule type" value="Genomic_DNA"/>
</dbReference>
<proteinExistence type="predicted"/>
<evidence type="ECO:0000313" key="7">
    <source>
        <dbReference type="EMBL" id="KAJ7028534.1"/>
    </source>
</evidence>
<keyword evidence="3" id="KW-0805">Transcription regulation</keyword>
<evidence type="ECO:0000256" key="2">
    <source>
        <dbReference type="ARBA" id="ARBA00022969"/>
    </source>
</evidence>
<keyword evidence="2" id="KW-0749">Sporulation</keyword>
<gene>
    <name evidence="7" type="ORF">C8F04DRAFT_1265861</name>
</gene>
<keyword evidence="5" id="KW-0539">Nucleus</keyword>
<dbReference type="InterPro" id="IPR038491">
    <property type="entry name" value="Velvet_dom_sf"/>
</dbReference>
<dbReference type="Pfam" id="PF11754">
    <property type="entry name" value="Velvet"/>
    <property type="match status" value="2"/>
</dbReference>
<keyword evidence="4" id="KW-0804">Transcription</keyword>
<feature type="domain" description="Velvet" evidence="6">
    <location>
        <begin position="12"/>
        <end position="151"/>
    </location>
</feature>
<comment type="subcellular location">
    <subcellularLocation>
        <location evidence="1">Nucleus</location>
    </subcellularLocation>
</comment>
<dbReference type="GO" id="GO:0005634">
    <property type="term" value="C:nucleus"/>
    <property type="evidence" value="ECO:0007669"/>
    <property type="project" value="UniProtKB-SubCell"/>
</dbReference>
<sequence>MLSHPTIPKQLPECLLHELVIRQMPVEARTSSKRNQGARVLDPLPAIELRFFEPVEGGGPDRRVDVALHQRLTGYMLQAALVNTETDEEVEFLAAGLDGKTRALCGVFLSSLFPVTDPDSGTPTLFFAFPDLAVRATGEFRLRFTLSIMGP</sequence>
<accession>A0AAD6SIA2</accession>
<dbReference type="Gene3D" id="2.60.40.3960">
    <property type="entry name" value="Velvet domain"/>
    <property type="match status" value="1"/>
</dbReference>